<reference evidence="2 3" key="1">
    <citation type="journal article" date="2019" name="Int. J. Syst. Evol. Microbiol.">
        <title>The Global Catalogue of Microorganisms (GCM) 10K type strain sequencing project: providing services to taxonomists for standard genome sequencing and annotation.</title>
        <authorList>
            <consortium name="The Broad Institute Genomics Platform"/>
            <consortium name="The Broad Institute Genome Sequencing Center for Infectious Disease"/>
            <person name="Wu L."/>
            <person name="Ma J."/>
        </authorList>
    </citation>
    <scope>NUCLEOTIDE SEQUENCE [LARGE SCALE GENOMIC DNA]</scope>
    <source>
        <strain evidence="2 3">JCM 16034</strain>
    </source>
</reference>
<dbReference type="Proteomes" id="UP001500432">
    <property type="component" value="Unassembled WGS sequence"/>
</dbReference>
<keyword evidence="3" id="KW-1185">Reference proteome</keyword>
<dbReference type="Pfam" id="PF10604">
    <property type="entry name" value="Polyketide_cyc2"/>
    <property type="match status" value="1"/>
</dbReference>
<proteinExistence type="predicted"/>
<gene>
    <name evidence="2" type="ORF">GCM10009849_35570</name>
</gene>
<dbReference type="Gene3D" id="3.30.530.20">
    <property type="match status" value="1"/>
</dbReference>
<evidence type="ECO:0000313" key="3">
    <source>
        <dbReference type="Proteomes" id="UP001500432"/>
    </source>
</evidence>
<comment type="caution">
    <text evidence="2">The sequence shown here is derived from an EMBL/GenBank/DDBJ whole genome shotgun (WGS) entry which is preliminary data.</text>
</comment>
<name>A0ABN3C3Y1_9MICC</name>
<dbReference type="SUPFAM" id="SSF55961">
    <property type="entry name" value="Bet v1-like"/>
    <property type="match status" value="1"/>
</dbReference>
<dbReference type="EMBL" id="BAAAQW010000014">
    <property type="protein sequence ID" value="GAA2203386.1"/>
    <property type="molecule type" value="Genomic_DNA"/>
</dbReference>
<evidence type="ECO:0000313" key="2">
    <source>
        <dbReference type="EMBL" id="GAA2203386.1"/>
    </source>
</evidence>
<dbReference type="InterPro" id="IPR023393">
    <property type="entry name" value="START-like_dom_sf"/>
</dbReference>
<evidence type="ECO:0000256" key="1">
    <source>
        <dbReference type="SAM" id="MobiDB-lite"/>
    </source>
</evidence>
<dbReference type="InterPro" id="IPR019587">
    <property type="entry name" value="Polyketide_cyclase/dehydratase"/>
</dbReference>
<feature type="compositionally biased region" description="Basic and acidic residues" evidence="1">
    <location>
        <begin position="141"/>
        <end position="157"/>
    </location>
</feature>
<organism evidence="2 3">
    <name type="scientific">Sinomonas flava</name>
    <dbReference type="NCBI Taxonomy" id="496857"/>
    <lineage>
        <taxon>Bacteria</taxon>
        <taxon>Bacillati</taxon>
        <taxon>Actinomycetota</taxon>
        <taxon>Actinomycetes</taxon>
        <taxon>Micrococcales</taxon>
        <taxon>Micrococcaceae</taxon>
        <taxon>Sinomonas</taxon>
    </lineage>
</organism>
<dbReference type="RefSeq" id="WP_344301173.1">
    <property type="nucleotide sequence ID" value="NZ_BAAAQW010000014.1"/>
</dbReference>
<feature type="region of interest" description="Disordered" evidence="1">
    <location>
        <begin position="135"/>
        <end position="157"/>
    </location>
</feature>
<sequence>MMPIVLIIDIARPIEEVFSYITDPLQFPEWQLDVVSARRDDTGSRGVGSRFVTTRRVGRMQRTTTQEIIDVDEPRTWAARTIGGPVSLLAKVTVEPRGDTTRSRVTLSFDFAGRGLGKFLAPLVRRMAAREAPKSLQNLKRRLESGEHRTDRQGSGT</sequence>
<evidence type="ECO:0008006" key="4">
    <source>
        <dbReference type="Google" id="ProtNLM"/>
    </source>
</evidence>
<accession>A0ABN3C3Y1</accession>
<protein>
    <recommendedName>
        <fullName evidence="4">Polyketide cyclase / dehydrase and lipid transport</fullName>
    </recommendedName>
</protein>